<evidence type="ECO:0000313" key="3">
    <source>
        <dbReference type="EMBL" id="MDC0670489.1"/>
    </source>
</evidence>
<protein>
    <submittedName>
        <fullName evidence="3">Oxygenase MpaB family protein</fullName>
    </submittedName>
</protein>
<dbReference type="InterPro" id="IPR018713">
    <property type="entry name" value="MPAB/Lcp_cat_dom"/>
</dbReference>
<sequence>MSALIPSAAEVRQLRAHPLLARLNDETFAALLAAARPLRALRGQSLFAVGEAADAFYLVRSGAVEIVVDDAVVTTLGAGECFGERGLDPDNGGRRTAGARVAAPSDLLRVPGPVFVALAGPQVFAAAPPTGGLRDDLAPLLRAAWTDAPASAVVVHHLPAGTVVMREAEVGDAAWFVVEGVLRVERGGVTVDRVGPGECVGERALLMHMPRTATVIAETAVVAHRVGAGEFAAWTAAHPRLRDLLATVSAVHGANATTVHAGSYEGRASMTAVTRLPDGRLFTATKLVDAPLLLLTAHDGGGPPTGQIEHARAPAGSRRRLEYRGDRPLSLLLEGDLGPATAHGERLRSGRPLSRGELERFRWTGELGASSSGARRLLCGCVGLTRADLQVLQGTGCNDVAAVCARTGAGGVCGGCVPLVRRLLAAHGSEAAAGADEVDLDGLESSLDELRHVDRSRSLVGPESATWSVYGESVAILGGARALLMQFAHPAAQGFAEHSSFLSDAGRRYHSTLQSMYALAFGDGATLLRMAREVHEKHARVSGRYAHTSGPFRAGDRYSANQIPLLLWVAATVTDTTVHTYETLVGPLSLADKDRLVAEAARMYGLFGIPRERHPANWQAFRAYVDGVLASEVLNVGESSRKLARAVLTAPTRASEPAFAVLRRLTARWLPPALRSAYGLDERPLERAAGAALERALRAAVPRLPPSLRICPARLHAERRLRGEDGPDPAGLRVEQLLAAALGVR</sequence>
<evidence type="ECO:0000256" key="1">
    <source>
        <dbReference type="SAM" id="MobiDB-lite"/>
    </source>
</evidence>
<dbReference type="RefSeq" id="WP_272000306.1">
    <property type="nucleotide sequence ID" value="NZ_JAQNDN010000013.1"/>
</dbReference>
<dbReference type="EMBL" id="JAQNDN010000013">
    <property type="protein sequence ID" value="MDC0670489.1"/>
    <property type="molecule type" value="Genomic_DNA"/>
</dbReference>
<feature type="region of interest" description="Disordered" evidence="1">
    <location>
        <begin position="299"/>
        <end position="319"/>
    </location>
</feature>
<organism evidence="3 4">
    <name type="scientific">Nannocystis radixulma</name>
    <dbReference type="NCBI Taxonomy" id="2995305"/>
    <lineage>
        <taxon>Bacteria</taxon>
        <taxon>Pseudomonadati</taxon>
        <taxon>Myxococcota</taxon>
        <taxon>Polyangia</taxon>
        <taxon>Nannocystales</taxon>
        <taxon>Nannocystaceae</taxon>
        <taxon>Nannocystis</taxon>
    </lineage>
</organism>
<name>A0ABT5B8N8_9BACT</name>
<dbReference type="Gene3D" id="1.10.10.1100">
    <property type="entry name" value="BFD-like [2Fe-2S]-binding domain"/>
    <property type="match status" value="1"/>
</dbReference>
<dbReference type="Proteomes" id="UP001217838">
    <property type="component" value="Unassembled WGS sequence"/>
</dbReference>
<comment type="caution">
    <text evidence="3">The sequence shown here is derived from an EMBL/GenBank/DDBJ whole genome shotgun (WGS) entry which is preliminary data.</text>
</comment>
<evidence type="ECO:0000313" key="4">
    <source>
        <dbReference type="Proteomes" id="UP001217838"/>
    </source>
</evidence>
<feature type="domain" description="Cyclic nucleotide-binding" evidence="2">
    <location>
        <begin position="133"/>
        <end position="221"/>
    </location>
</feature>
<dbReference type="Pfam" id="PF00027">
    <property type="entry name" value="cNMP_binding"/>
    <property type="match status" value="2"/>
</dbReference>
<dbReference type="CDD" id="cd00038">
    <property type="entry name" value="CAP_ED"/>
    <property type="match status" value="2"/>
</dbReference>
<keyword evidence="4" id="KW-1185">Reference proteome</keyword>
<reference evidence="3 4" key="1">
    <citation type="submission" date="2022-11" db="EMBL/GenBank/DDBJ databases">
        <title>Minimal conservation of predation-associated metabolite biosynthetic gene clusters underscores biosynthetic potential of Myxococcota including descriptions for ten novel species: Archangium lansinium sp. nov., Myxococcus landrumus sp. nov., Nannocystis bai.</title>
        <authorList>
            <person name="Ahearne A."/>
            <person name="Stevens C."/>
            <person name="Dowd S."/>
        </authorList>
    </citation>
    <scope>NUCLEOTIDE SEQUENCE [LARGE SCALE GENOMIC DNA]</scope>
    <source>
        <strain evidence="3 4">NCELM</strain>
    </source>
</reference>
<dbReference type="PANTHER" id="PTHR36151">
    <property type="entry name" value="BLR2777 PROTEIN"/>
    <property type="match status" value="1"/>
</dbReference>
<accession>A0ABT5B8N8</accession>
<dbReference type="SMART" id="SM00100">
    <property type="entry name" value="cNMP"/>
    <property type="match status" value="2"/>
</dbReference>
<dbReference type="Gene3D" id="2.60.120.10">
    <property type="entry name" value="Jelly Rolls"/>
    <property type="match status" value="2"/>
</dbReference>
<evidence type="ECO:0000259" key="2">
    <source>
        <dbReference type="PROSITE" id="PS50042"/>
    </source>
</evidence>
<dbReference type="PROSITE" id="PS00889">
    <property type="entry name" value="CNMP_BINDING_2"/>
    <property type="match status" value="2"/>
</dbReference>
<dbReference type="InterPro" id="IPR018488">
    <property type="entry name" value="cNMP-bd_CS"/>
</dbReference>
<dbReference type="SUPFAM" id="SSF51206">
    <property type="entry name" value="cAMP-binding domain-like"/>
    <property type="match status" value="2"/>
</dbReference>
<feature type="domain" description="Cyclic nucleotide-binding" evidence="2">
    <location>
        <begin position="19"/>
        <end position="121"/>
    </location>
</feature>
<gene>
    <name evidence="3" type="ORF">POL58_22220</name>
</gene>
<dbReference type="InterPro" id="IPR018490">
    <property type="entry name" value="cNMP-bd_dom_sf"/>
</dbReference>
<dbReference type="Pfam" id="PF09995">
    <property type="entry name" value="MPAB_Lcp_cat"/>
    <property type="match status" value="1"/>
</dbReference>
<dbReference type="PROSITE" id="PS50042">
    <property type="entry name" value="CNMP_BINDING_3"/>
    <property type="match status" value="2"/>
</dbReference>
<dbReference type="InterPro" id="IPR041854">
    <property type="entry name" value="BFD-like_2Fe2S-bd_dom_sf"/>
</dbReference>
<dbReference type="InterPro" id="IPR014710">
    <property type="entry name" value="RmlC-like_jellyroll"/>
</dbReference>
<dbReference type="PANTHER" id="PTHR36151:SF3">
    <property type="entry name" value="ER-BOUND OXYGENASE MPAB_MPAB'_RUBBER OXYGENASE CATALYTIC DOMAIN-CONTAINING PROTEIN"/>
    <property type="match status" value="1"/>
</dbReference>
<dbReference type="InterPro" id="IPR000595">
    <property type="entry name" value="cNMP-bd_dom"/>
</dbReference>
<proteinExistence type="predicted"/>